<gene>
    <name evidence="3" type="ORF">B0I71DRAFT_157668</name>
    <name evidence="2" type="ORF">YALI1_E14856g</name>
</gene>
<dbReference type="SUPFAM" id="SSF50978">
    <property type="entry name" value="WD40 repeat-like"/>
    <property type="match status" value="1"/>
</dbReference>
<dbReference type="EMBL" id="KZ858962">
    <property type="protein sequence ID" value="RDW27470.1"/>
    <property type="molecule type" value="Genomic_DNA"/>
</dbReference>
<dbReference type="Gene3D" id="2.130.10.10">
    <property type="entry name" value="YVTN repeat-like/Quinoprotein amine dehydrogenase"/>
    <property type="match status" value="1"/>
</dbReference>
<dbReference type="Proteomes" id="UP000182444">
    <property type="component" value="Chromosome 1E"/>
</dbReference>
<evidence type="ECO:0000313" key="5">
    <source>
        <dbReference type="Proteomes" id="UP000256601"/>
    </source>
</evidence>
<name>A0A1D8NI79_YARLL</name>
<reference evidence="2 4" key="1">
    <citation type="journal article" date="2016" name="PLoS ONE">
        <title>Sequence Assembly of Yarrowia lipolytica Strain W29/CLIB89 Shows Transposable Element Diversity.</title>
        <authorList>
            <person name="Magnan C."/>
            <person name="Yu J."/>
            <person name="Chang I."/>
            <person name="Jahn E."/>
            <person name="Kanomata Y."/>
            <person name="Wu J."/>
            <person name="Zeller M."/>
            <person name="Oakes M."/>
            <person name="Baldi P."/>
            <person name="Sandmeyer S."/>
        </authorList>
    </citation>
    <scope>NUCLEOTIDE SEQUENCE [LARGE SCALE GENOMIC DNA]</scope>
    <source>
        <strain evidence="2">CLIB89</strain>
        <strain evidence="4">CLIB89(W29)</strain>
    </source>
</reference>
<proteinExistence type="predicted"/>
<feature type="region of interest" description="Disordered" evidence="1">
    <location>
        <begin position="332"/>
        <end position="428"/>
    </location>
</feature>
<reference evidence="3 5" key="2">
    <citation type="submission" date="2018-07" db="EMBL/GenBank/DDBJ databases">
        <title>Draft Genome Assemblies for Five Robust Yarrowia lipolytica Strains Exhibiting High Lipid Production and Pentose Sugar Utilization and Sugar Alcohol Secretion from Undetoxified Lignocellulosic Biomass Hydrolysates.</title>
        <authorList>
            <consortium name="DOE Joint Genome Institute"/>
            <person name="Walker C."/>
            <person name="Ryu S."/>
            <person name="Na H."/>
            <person name="Zane M."/>
            <person name="LaButti K."/>
            <person name="Lipzen A."/>
            <person name="Haridas S."/>
            <person name="Barry K."/>
            <person name="Grigoriev I.V."/>
            <person name="Quarterman J."/>
            <person name="Slininger P."/>
            <person name="Dien B."/>
            <person name="Trinh C.T."/>
        </authorList>
    </citation>
    <scope>NUCLEOTIDE SEQUENCE [LARGE SCALE GENOMIC DNA]</scope>
    <source>
        <strain evidence="3 5">YB392</strain>
    </source>
</reference>
<evidence type="ECO:0000313" key="4">
    <source>
        <dbReference type="Proteomes" id="UP000182444"/>
    </source>
</evidence>
<feature type="compositionally biased region" description="Pro residues" evidence="1">
    <location>
        <begin position="374"/>
        <end position="387"/>
    </location>
</feature>
<dbReference type="EMBL" id="CP017557">
    <property type="protein sequence ID" value="AOW05305.1"/>
    <property type="molecule type" value="Genomic_DNA"/>
</dbReference>
<evidence type="ECO:0000313" key="2">
    <source>
        <dbReference type="EMBL" id="AOW05305.1"/>
    </source>
</evidence>
<dbReference type="Proteomes" id="UP000256601">
    <property type="component" value="Unassembled WGS sequence"/>
</dbReference>
<dbReference type="VEuPathDB" id="FungiDB:YALI0_E12045g"/>
<dbReference type="InterPro" id="IPR036322">
    <property type="entry name" value="WD40_repeat_dom_sf"/>
</dbReference>
<evidence type="ECO:0000313" key="3">
    <source>
        <dbReference type="EMBL" id="RDW27470.1"/>
    </source>
</evidence>
<organism evidence="2 4">
    <name type="scientific">Yarrowia lipolytica</name>
    <name type="common">Candida lipolytica</name>
    <dbReference type="NCBI Taxonomy" id="4952"/>
    <lineage>
        <taxon>Eukaryota</taxon>
        <taxon>Fungi</taxon>
        <taxon>Dikarya</taxon>
        <taxon>Ascomycota</taxon>
        <taxon>Saccharomycotina</taxon>
        <taxon>Dipodascomycetes</taxon>
        <taxon>Dipodascales</taxon>
        <taxon>Dipodascales incertae sedis</taxon>
        <taxon>Yarrowia</taxon>
    </lineage>
</organism>
<evidence type="ECO:0000256" key="1">
    <source>
        <dbReference type="SAM" id="MobiDB-lite"/>
    </source>
</evidence>
<dbReference type="VEuPathDB" id="FungiDB:YALI1_E14856g"/>
<dbReference type="KEGG" id="yli:2912809"/>
<evidence type="ECO:0008006" key="6">
    <source>
        <dbReference type="Google" id="ProtNLM"/>
    </source>
</evidence>
<dbReference type="InterPro" id="IPR015943">
    <property type="entry name" value="WD40/YVTN_repeat-like_dom_sf"/>
</dbReference>
<dbReference type="GeneID" id="2912809"/>
<accession>A0A1D8NI79</accession>
<sequence>MSYNCLPPAAPKVLVEICGPALAVVEPDTATVYTHDPSNLTRVPNAGYQVSDQTSIRFMTAHKTQLATLDTANVLHLAVFDLTKKKDHFCQVAEWKLPKSDIFTSVCWNHDGTALVLSTTNGTLYRVNTLTHQMDPFGAMIGGAVTSVSAAPCGDNIFAIAHKSGSISVLRITHQLEVYHTFKLSSRGSGTDFSKDSESEPATTPVYALTTAWHYSSRDPSNQSLAAIDSNNKIQVWSVSLKSMVRKIRCFGLPDGAHTASPIWWTKGGSLFHALNDSRVCVHNVKTSNVSTKIISTGKIVSCCIKSNRGKAWMATTGGIEFLDLVGGDKKMENRKRGSDSSEGSVEQVKELALPTPELLPSPPRPLPRRTPLIPIPTEAPPPPPPSAGAQSDSWDDESDGPSSAFSNTRSSNTSADTLPGSEYDVPVKPLLNCRPKTRFSGQTTPTRNEMLPIDTSRISLFHIVMSVPDPMAEKALSPSLSWESQALRVLFDWESSCYELIQSQRTEDNTIANFYLGQWLNDSDYTLNIDSLESTLSPTQSTALLCLSLLDREPTKVDKAISVHISRVRRRLPSAALDTHYVCTTLLSLGLAHQAIHVYQQLGFYMEAVILGILYAQSIEETLDLWMYSAASSDMWPDGVVHRCSVLMSLVNPQVSYPVNFDDTDLGGNLPPSLRKLSLDDLLKSSRDQNLLLDSPMIPHEEFSVGIDSPTLMPIDFDFNKPPNFSRRGRTPKTSPNLI</sequence>
<dbReference type="AlphaFoldDB" id="A0A1D8NI79"/>
<feature type="compositionally biased region" description="Polar residues" evidence="1">
    <location>
        <begin position="401"/>
        <end position="417"/>
    </location>
</feature>
<protein>
    <recommendedName>
        <fullName evidence="6">WD40-repeat-containing domain protein</fullName>
    </recommendedName>
</protein>